<organism evidence="1">
    <name type="scientific">bioreactor metagenome</name>
    <dbReference type="NCBI Taxonomy" id="1076179"/>
    <lineage>
        <taxon>unclassified sequences</taxon>
        <taxon>metagenomes</taxon>
        <taxon>ecological metagenomes</taxon>
    </lineage>
</organism>
<evidence type="ECO:0000313" key="1">
    <source>
        <dbReference type="EMBL" id="MPM90071.1"/>
    </source>
</evidence>
<proteinExistence type="predicted"/>
<comment type="caution">
    <text evidence="1">The sequence shown here is derived from an EMBL/GenBank/DDBJ whole genome shotgun (WGS) entry which is preliminary data.</text>
</comment>
<sequence>MKAKKDINGYSLSRSWFDFCFENPEKIRPNHTALYFFIIEHCNRLGWKEKFGLPTTMTMEAIGMRSYNTYKNTLDDLISFGFIVMIEKSKNQYSSNIVALSNFDKALDGALDKAIVKKEGCSIKKSESTIQSTIQSTGESIDSINKPINQEPLTREIAPAQVFSENIKRFIDWLKEKAPIYYSNPENFEHFITDEELLTLKEKYNFLQIEVVVKKLDNRIDLYERYNNFFTTIMHWLQREYNPGQPISAAQKVSETTYTKF</sequence>
<gene>
    <name evidence="1" type="ORF">SDC9_137187</name>
</gene>
<reference evidence="1" key="1">
    <citation type="submission" date="2019-08" db="EMBL/GenBank/DDBJ databases">
        <authorList>
            <person name="Kucharzyk K."/>
            <person name="Murdoch R.W."/>
            <person name="Higgins S."/>
            <person name="Loffler F."/>
        </authorList>
    </citation>
    <scope>NUCLEOTIDE SEQUENCE</scope>
</reference>
<accession>A0A645DLF4</accession>
<name>A0A645DLF4_9ZZZZ</name>
<dbReference type="AlphaFoldDB" id="A0A645DLF4"/>
<dbReference type="EMBL" id="VSSQ01037392">
    <property type="protein sequence ID" value="MPM90071.1"/>
    <property type="molecule type" value="Genomic_DNA"/>
</dbReference>
<protein>
    <submittedName>
        <fullName evidence="1">Uncharacterized protein</fullName>
    </submittedName>
</protein>